<evidence type="ECO:0000256" key="4">
    <source>
        <dbReference type="ARBA" id="ARBA00022692"/>
    </source>
</evidence>
<reference evidence="13 14" key="1">
    <citation type="submission" date="2020-02" db="EMBL/GenBank/DDBJ databases">
        <title>Nitrogenibacter mangrovi gen. nov., sp. nov. isolated from mangrove sediment, a denitrifying betaproteobacterium.</title>
        <authorList>
            <person name="Liao H."/>
            <person name="Tian Y."/>
        </authorList>
    </citation>
    <scope>NUCLEOTIDE SEQUENCE [LARGE SCALE GENOMIC DNA]</scope>
    <source>
        <strain evidence="13 14">M9-3-2</strain>
    </source>
</reference>
<proteinExistence type="inferred from homology"/>
<dbReference type="RefSeq" id="WP_173767116.1">
    <property type="nucleotide sequence ID" value="NZ_CP048836.1"/>
</dbReference>
<keyword evidence="8 12" id="KW-0472">Membrane</keyword>
<dbReference type="Pfam" id="PF02537">
    <property type="entry name" value="CRCB"/>
    <property type="match status" value="1"/>
</dbReference>
<protein>
    <recommendedName>
        <fullName evidence="12">Fluoride-specific ion channel FluC</fullName>
    </recommendedName>
</protein>
<dbReference type="NCBIfam" id="NF010792">
    <property type="entry name" value="PRK14196.1"/>
    <property type="match status" value="1"/>
</dbReference>
<dbReference type="InterPro" id="IPR003691">
    <property type="entry name" value="FluC"/>
</dbReference>
<organism evidence="13 14">
    <name type="scientific">Nitrogeniibacter mangrovi</name>
    <dbReference type="NCBI Taxonomy" id="2016596"/>
    <lineage>
        <taxon>Bacteria</taxon>
        <taxon>Pseudomonadati</taxon>
        <taxon>Pseudomonadota</taxon>
        <taxon>Betaproteobacteria</taxon>
        <taxon>Rhodocyclales</taxon>
        <taxon>Zoogloeaceae</taxon>
        <taxon>Nitrogeniibacter</taxon>
    </lineage>
</organism>
<feature type="binding site" evidence="12">
    <location>
        <position position="79"/>
    </location>
    <ligand>
        <name>Na(+)</name>
        <dbReference type="ChEBI" id="CHEBI:29101"/>
        <note>structural</note>
    </ligand>
</feature>
<keyword evidence="2 12" id="KW-1003">Cell membrane</keyword>
<evidence type="ECO:0000256" key="3">
    <source>
        <dbReference type="ARBA" id="ARBA00022519"/>
    </source>
</evidence>
<evidence type="ECO:0000256" key="5">
    <source>
        <dbReference type="ARBA" id="ARBA00022989"/>
    </source>
</evidence>
<comment type="function">
    <text evidence="12">Fluoride-specific ion channel. Important for reducing fluoride concentration in the cell, thus reducing its toxicity.</text>
</comment>
<evidence type="ECO:0000313" key="13">
    <source>
        <dbReference type="EMBL" id="QID18957.1"/>
    </source>
</evidence>
<comment type="activity regulation">
    <text evidence="12">Na(+) is not transported, but it plays an essential structural role and its presence is essential for fluoride channel function.</text>
</comment>
<evidence type="ECO:0000256" key="6">
    <source>
        <dbReference type="ARBA" id="ARBA00023053"/>
    </source>
</evidence>
<dbReference type="HAMAP" id="MF_00454">
    <property type="entry name" value="FluC"/>
    <property type="match status" value="1"/>
</dbReference>
<gene>
    <name evidence="12 13" type="primary">crcB</name>
    <name evidence="12" type="synonym">fluC</name>
    <name evidence="13" type="ORF">G3580_15815</name>
</gene>
<keyword evidence="12" id="KW-0813">Transport</keyword>
<evidence type="ECO:0000256" key="11">
    <source>
        <dbReference type="ARBA" id="ARBA00035585"/>
    </source>
</evidence>
<accession>A0A6C1B675</accession>
<dbReference type="GO" id="GO:0005886">
    <property type="term" value="C:plasma membrane"/>
    <property type="evidence" value="ECO:0007669"/>
    <property type="project" value="UniProtKB-SubCell"/>
</dbReference>
<evidence type="ECO:0000256" key="7">
    <source>
        <dbReference type="ARBA" id="ARBA00023065"/>
    </source>
</evidence>
<evidence type="ECO:0000313" key="14">
    <source>
        <dbReference type="Proteomes" id="UP000501991"/>
    </source>
</evidence>
<dbReference type="EMBL" id="CP048836">
    <property type="protein sequence ID" value="QID18957.1"/>
    <property type="molecule type" value="Genomic_DNA"/>
</dbReference>
<feature type="transmembrane region" description="Helical" evidence="12">
    <location>
        <begin position="68"/>
        <end position="93"/>
    </location>
</feature>
<feature type="transmembrane region" description="Helical" evidence="12">
    <location>
        <begin position="32"/>
        <end position="56"/>
    </location>
</feature>
<dbReference type="PANTHER" id="PTHR28259:SF1">
    <property type="entry name" value="FLUORIDE EXPORT PROTEIN 1-RELATED"/>
    <property type="match status" value="1"/>
</dbReference>
<dbReference type="GO" id="GO:0062054">
    <property type="term" value="F:fluoride channel activity"/>
    <property type="evidence" value="ECO:0007669"/>
    <property type="project" value="UniProtKB-UniRule"/>
</dbReference>
<dbReference type="GO" id="GO:0140114">
    <property type="term" value="P:cellular detoxification of fluoride"/>
    <property type="evidence" value="ECO:0007669"/>
    <property type="project" value="UniProtKB-UniRule"/>
</dbReference>
<feature type="binding site" evidence="12">
    <location>
        <position position="76"/>
    </location>
    <ligand>
        <name>Na(+)</name>
        <dbReference type="ChEBI" id="CHEBI:29101"/>
        <note>structural</note>
    </ligand>
</feature>
<keyword evidence="5 12" id="KW-1133">Transmembrane helix</keyword>
<comment type="catalytic activity">
    <reaction evidence="11">
        <text>fluoride(in) = fluoride(out)</text>
        <dbReference type="Rhea" id="RHEA:76159"/>
        <dbReference type="ChEBI" id="CHEBI:17051"/>
    </reaction>
    <physiologicalReaction direction="left-to-right" evidence="11">
        <dbReference type="Rhea" id="RHEA:76160"/>
    </physiologicalReaction>
</comment>
<keyword evidence="3" id="KW-0997">Cell inner membrane</keyword>
<evidence type="ECO:0000256" key="8">
    <source>
        <dbReference type="ARBA" id="ARBA00023136"/>
    </source>
</evidence>
<keyword evidence="6 12" id="KW-0915">Sodium</keyword>
<feature type="transmembrane region" description="Helical" evidence="12">
    <location>
        <begin position="99"/>
        <end position="126"/>
    </location>
</feature>
<dbReference type="Proteomes" id="UP000501991">
    <property type="component" value="Chromosome"/>
</dbReference>
<dbReference type="PANTHER" id="PTHR28259">
    <property type="entry name" value="FLUORIDE EXPORT PROTEIN 1-RELATED"/>
    <property type="match status" value="1"/>
</dbReference>
<dbReference type="GO" id="GO:0046872">
    <property type="term" value="F:metal ion binding"/>
    <property type="evidence" value="ECO:0007669"/>
    <property type="project" value="UniProtKB-KW"/>
</dbReference>
<dbReference type="NCBIfam" id="TIGR00494">
    <property type="entry name" value="crcB"/>
    <property type="match status" value="1"/>
</dbReference>
<evidence type="ECO:0000256" key="10">
    <source>
        <dbReference type="ARBA" id="ARBA00035120"/>
    </source>
</evidence>
<comment type="similarity">
    <text evidence="10 12">Belongs to the fluoride channel Fluc/FEX (TC 1.A.43) family.</text>
</comment>
<name>A0A6C1B675_9RHOO</name>
<keyword evidence="14" id="KW-1185">Reference proteome</keyword>
<keyword evidence="7 12" id="KW-0406">Ion transport</keyword>
<keyword evidence="9 12" id="KW-0407">Ion channel</keyword>
<evidence type="ECO:0000256" key="2">
    <source>
        <dbReference type="ARBA" id="ARBA00022475"/>
    </source>
</evidence>
<keyword evidence="12" id="KW-0479">Metal-binding</keyword>
<evidence type="ECO:0000256" key="1">
    <source>
        <dbReference type="ARBA" id="ARBA00004651"/>
    </source>
</evidence>
<dbReference type="KEGG" id="azq:G3580_15815"/>
<keyword evidence="4 12" id="KW-0812">Transmembrane</keyword>
<evidence type="ECO:0000256" key="12">
    <source>
        <dbReference type="HAMAP-Rule" id="MF_00454"/>
    </source>
</evidence>
<comment type="subcellular location">
    <subcellularLocation>
        <location evidence="1 12">Cell membrane</location>
        <topology evidence="1 12">Multi-pass membrane protein</topology>
    </subcellularLocation>
</comment>
<dbReference type="AlphaFoldDB" id="A0A6C1B675"/>
<evidence type="ECO:0000256" key="9">
    <source>
        <dbReference type="ARBA" id="ARBA00023303"/>
    </source>
</evidence>
<sequence length="128" mass="13458">MNPSGFLAVGLGAALGAWIRWWLGVRLNPVFVQLPLGTLAANLLGAYLIGLAVAFFAHQTALPPEVRWFAVTGFLGALTTFSTFSAEVVTMIGAGQYGWAALTASVHLGGSLLMTGVGIFTFQFIVRA</sequence>